<dbReference type="GO" id="GO:0021675">
    <property type="term" value="P:nerve development"/>
    <property type="evidence" value="ECO:0007669"/>
    <property type="project" value="TreeGrafter"/>
</dbReference>
<keyword evidence="7" id="KW-0963">Cytoplasm</keyword>
<dbReference type="SUPFAM" id="SSF49313">
    <property type="entry name" value="Cadherin-like"/>
    <property type="match status" value="2"/>
</dbReference>
<dbReference type="CDD" id="cd11303">
    <property type="entry name" value="Dystroglycan_repeat"/>
    <property type="match status" value="1"/>
</dbReference>
<keyword evidence="26" id="KW-0472">Membrane</keyword>
<evidence type="ECO:0000259" key="27">
    <source>
        <dbReference type="PROSITE" id="PS51699"/>
    </source>
</evidence>
<comment type="caution">
    <text evidence="28">The sequence shown here is derived from an EMBL/GenBank/DDBJ whole genome shotgun (WGS) entry which is preliminary data.</text>
</comment>
<evidence type="ECO:0000256" key="26">
    <source>
        <dbReference type="SAM" id="Phobius"/>
    </source>
</evidence>
<protein>
    <recommendedName>
        <fullName evidence="21">Dystroglycan 1</fullName>
    </recommendedName>
    <alternativeName>
        <fullName evidence="23">Dystroglycan</fullName>
    </alternativeName>
    <alternativeName>
        <fullName evidence="22">Dystrophin-associated glycoprotein 1</fullName>
    </alternativeName>
</protein>
<evidence type="ECO:0000256" key="9">
    <source>
        <dbReference type="ARBA" id="ARBA00022553"/>
    </source>
</evidence>
<dbReference type="GO" id="GO:0002009">
    <property type="term" value="P:morphogenesis of an epithelium"/>
    <property type="evidence" value="ECO:0007669"/>
    <property type="project" value="TreeGrafter"/>
</dbReference>
<dbReference type="Gene3D" id="2.60.40.10">
    <property type="entry name" value="Immunoglobulins"/>
    <property type="match status" value="2"/>
</dbReference>
<evidence type="ECO:0000256" key="1">
    <source>
        <dbReference type="ARBA" id="ARBA00004135"/>
    </source>
</evidence>
<accession>A0AAN8JFE5</accession>
<feature type="region of interest" description="Disordered" evidence="25">
    <location>
        <begin position="761"/>
        <end position="849"/>
    </location>
</feature>
<dbReference type="InterPro" id="IPR030398">
    <property type="entry name" value="SEA_DG_dom"/>
</dbReference>
<evidence type="ECO:0000256" key="23">
    <source>
        <dbReference type="ARBA" id="ARBA00031034"/>
    </source>
</evidence>
<evidence type="ECO:0000256" key="19">
    <source>
        <dbReference type="ARBA" id="ARBA00023567"/>
    </source>
</evidence>
<evidence type="ECO:0000256" key="5">
    <source>
        <dbReference type="ARBA" id="ARBA00004642"/>
    </source>
</evidence>
<dbReference type="SMART" id="SM00736">
    <property type="entry name" value="CADG"/>
    <property type="match status" value="2"/>
</dbReference>
<evidence type="ECO:0000256" key="21">
    <source>
        <dbReference type="ARBA" id="ARBA00026224"/>
    </source>
</evidence>
<name>A0AAN8JFE5_PATCE</name>
<comment type="function">
    <text evidence="19">The dystroglycan complex is involved in a number of processes including laminin and basement membrane assembly, sarcolemmal stability, cell survival, peripheral nerve myelination, nodal structure, cell migration, and epithelial polarization.</text>
</comment>
<dbReference type="GO" id="GO:0005856">
    <property type="term" value="C:cytoskeleton"/>
    <property type="evidence" value="ECO:0007669"/>
    <property type="project" value="UniProtKB-SubCell"/>
</dbReference>
<dbReference type="InterPro" id="IPR006644">
    <property type="entry name" value="Cadg"/>
</dbReference>
<dbReference type="Pfam" id="PF18424">
    <property type="entry name" value="a_DG1_N2"/>
    <property type="match status" value="1"/>
</dbReference>
<dbReference type="PANTHER" id="PTHR21559:SF21">
    <property type="entry name" value="DYSTROGLYCAN 1"/>
    <property type="match status" value="1"/>
</dbReference>
<reference evidence="28 29" key="1">
    <citation type="submission" date="2024-01" db="EMBL/GenBank/DDBJ databases">
        <title>The genome of the rayed Mediterranean limpet Patella caerulea (Linnaeus, 1758).</title>
        <authorList>
            <person name="Anh-Thu Weber A."/>
            <person name="Halstead-Nussloch G."/>
        </authorList>
    </citation>
    <scope>NUCLEOTIDE SEQUENCE [LARGE SCALE GENOMIC DNA]</scope>
    <source>
        <strain evidence="28">AATW-2023a</strain>
        <tissue evidence="28">Whole specimen</tissue>
    </source>
</reference>
<keyword evidence="9" id="KW-0597">Phosphoprotein</keyword>
<keyword evidence="16" id="KW-0206">Cytoskeleton</keyword>
<evidence type="ECO:0000256" key="11">
    <source>
        <dbReference type="ARBA" id="ARBA00022729"/>
    </source>
</evidence>
<keyword evidence="12 26" id="KW-1133">Transmembrane helix</keyword>
<feature type="transmembrane region" description="Helical" evidence="26">
    <location>
        <begin position="704"/>
        <end position="730"/>
    </location>
</feature>
<proteinExistence type="predicted"/>
<dbReference type="Pfam" id="PF05454">
    <property type="entry name" value="DAG1"/>
    <property type="match status" value="1"/>
</dbReference>
<keyword evidence="14" id="KW-1015">Disulfide bond</keyword>
<evidence type="ECO:0000256" key="18">
    <source>
        <dbReference type="ARBA" id="ARBA00023257"/>
    </source>
</evidence>
<evidence type="ECO:0000256" key="7">
    <source>
        <dbReference type="ARBA" id="ARBA00022490"/>
    </source>
</evidence>
<comment type="function">
    <text evidence="20">Transmembrane protein that plays important roles in connecting the extracellular matrix to the cytoskeleton. Acts as a cell adhesion receptor in both muscle and non-muscle tissues. Receptor for both DMD and UTRN and, through these interactions, scaffolds axin to the cytoskeleton. Also functions in cell adhesion-mediated signaling and implicated in cell polarity.</text>
</comment>
<dbReference type="Gene3D" id="3.30.70.1040">
    <property type="entry name" value="Dystroglycan, domain 2"/>
    <property type="match status" value="1"/>
</dbReference>
<dbReference type="GO" id="GO:0043236">
    <property type="term" value="F:laminin binding"/>
    <property type="evidence" value="ECO:0007669"/>
    <property type="project" value="TreeGrafter"/>
</dbReference>
<evidence type="ECO:0000256" key="3">
    <source>
        <dbReference type="ARBA" id="ARBA00004245"/>
    </source>
</evidence>
<dbReference type="Proteomes" id="UP001347796">
    <property type="component" value="Unassembled WGS sequence"/>
</dbReference>
<keyword evidence="15" id="KW-0325">Glycoprotein</keyword>
<sequence length="849" mass="93392">MAATQEKCRLCNLFKPIIGFLVLLFVRPGYSLGNDNLLKLVDVAVNSGKLTSDVSLMWGIPDATAYVGHFFNYTIPSDAFKGQSLQYKITEAGKDVLPSWLAFDPKKQLLQGVPLPSEIGQHYIEVVATDKNNAQAKDIFSIEVQGGRMSQPSTTLTFQREGPQTVRCKREQSETVVTIMLDSNLDKLTAHERLNVMNRFSGYLNLAEEMLKMVPVAGKSLNDASALVAGPGNTNDPKEPGAFVSWRVGCGKVEPDHMPILQQIETEAQNGKLAEALKHPIVGWHVTNSRFQEHKRRKRAIRATPLATPGVQPTIPVPPPPKETIIMTKPGDDMTRPVLSMASPTFSIQPTETTPMMKTASPDGKPTKPIHVKPTEGLQPSVPVPEPTDMDKTVPLPEETIHIHPTKTDTQGKPTERPVVPECITDQPPEVKSPLGRLEFKAGEFTKFKIPADTFYDCEVGNTRDLKLDMLINHTVQIPSGYWLSFERKKQVIKAFPSLSDQGVHKFTLLARKGSGSLLVTHSFKIKVMGGKAKELEKINHEMSITLDMDYDEFMSNVDNRIEFVNKLSKLFGDKNADSIQLTKLERGSVVISWTNTSMSGSDCPVDDLKAMADKLMNEDGTIKEDAARALRPYKLTQAGLAPKGACENVDAFPRRSSPIGEPAPEQTDAPKPTGGDAEGTTKPTDETSSENVLTGSAKTGDDIWITTVVPAVVIVAILLIALLVACILYRKKRKGKMSLEDKHTFVNKGVPVILPDELEENEKQSESCKPLIMPEEKPPITSPEYRAGSSEASTPPANHRNVMADDQYNMDVLSPLYQPPPPVQSSSGNRQPRPYVQPSYKPTTYVPP</sequence>
<dbReference type="GO" id="GO:0016011">
    <property type="term" value="C:dystroglycan complex"/>
    <property type="evidence" value="ECO:0007669"/>
    <property type="project" value="TreeGrafter"/>
</dbReference>
<dbReference type="AlphaFoldDB" id="A0AAN8JFE5"/>
<dbReference type="GO" id="GO:0005509">
    <property type="term" value="F:calcium ion binding"/>
    <property type="evidence" value="ECO:0007669"/>
    <property type="project" value="InterPro"/>
</dbReference>
<dbReference type="GO" id="GO:0045211">
    <property type="term" value="C:postsynaptic membrane"/>
    <property type="evidence" value="ECO:0007669"/>
    <property type="project" value="UniProtKB-SubCell"/>
</dbReference>
<evidence type="ECO:0000256" key="6">
    <source>
        <dbReference type="ARBA" id="ARBA00022475"/>
    </source>
</evidence>
<feature type="region of interest" description="Disordered" evidence="25">
    <location>
        <begin position="346"/>
        <end position="387"/>
    </location>
</feature>
<feature type="region of interest" description="Disordered" evidence="25">
    <location>
        <begin position="404"/>
        <end position="431"/>
    </location>
</feature>
<dbReference type="InterPro" id="IPR015919">
    <property type="entry name" value="Cadherin-like_sf"/>
</dbReference>
<evidence type="ECO:0000256" key="12">
    <source>
        <dbReference type="ARBA" id="ARBA00022989"/>
    </source>
</evidence>
<evidence type="ECO:0000256" key="24">
    <source>
        <dbReference type="ARBA" id="ARBA00034100"/>
    </source>
</evidence>
<keyword evidence="13" id="KW-0770">Synapse</keyword>
<keyword evidence="10 26" id="KW-0812">Transmembrane</keyword>
<dbReference type="GO" id="GO:0005576">
    <property type="term" value="C:extracellular region"/>
    <property type="evidence" value="ECO:0007669"/>
    <property type="project" value="UniProtKB-SubCell"/>
</dbReference>
<dbReference type="InterPro" id="IPR041631">
    <property type="entry name" value="Alpha_DG1_N2"/>
</dbReference>
<dbReference type="SUPFAM" id="SSF111006">
    <property type="entry name" value="Dystroglycan, domain 2"/>
    <property type="match status" value="1"/>
</dbReference>
<dbReference type="GO" id="GO:0005654">
    <property type="term" value="C:nucleoplasm"/>
    <property type="evidence" value="ECO:0007669"/>
    <property type="project" value="UniProtKB-SubCell"/>
</dbReference>
<dbReference type="EMBL" id="JAZGQO010000010">
    <property type="protein sequence ID" value="KAK6175089.1"/>
    <property type="molecule type" value="Genomic_DNA"/>
</dbReference>
<evidence type="ECO:0000256" key="10">
    <source>
        <dbReference type="ARBA" id="ARBA00022692"/>
    </source>
</evidence>
<evidence type="ECO:0000256" key="13">
    <source>
        <dbReference type="ARBA" id="ARBA00023018"/>
    </source>
</evidence>
<evidence type="ECO:0000256" key="25">
    <source>
        <dbReference type="SAM" id="MobiDB-lite"/>
    </source>
</evidence>
<organism evidence="28 29">
    <name type="scientific">Patella caerulea</name>
    <name type="common">Rayed Mediterranean limpet</name>
    <dbReference type="NCBI Taxonomy" id="87958"/>
    <lineage>
        <taxon>Eukaryota</taxon>
        <taxon>Metazoa</taxon>
        <taxon>Spiralia</taxon>
        <taxon>Lophotrochozoa</taxon>
        <taxon>Mollusca</taxon>
        <taxon>Gastropoda</taxon>
        <taxon>Patellogastropoda</taxon>
        <taxon>Patelloidea</taxon>
        <taxon>Patellidae</taxon>
        <taxon>Patella</taxon>
    </lineage>
</organism>
<feature type="transmembrane region" description="Helical" evidence="26">
    <location>
        <begin position="12"/>
        <end position="30"/>
    </location>
</feature>
<keyword evidence="29" id="KW-1185">Reference proteome</keyword>
<keyword evidence="17" id="KW-0539">Nucleus</keyword>
<keyword evidence="6" id="KW-1003">Cell membrane</keyword>
<dbReference type="PROSITE" id="PS51699">
    <property type="entry name" value="SEA_DG"/>
    <property type="match status" value="1"/>
</dbReference>
<feature type="domain" description="Peptidase S72" evidence="27">
    <location>
        <begin position="538"/>
        <end position="646"/>
    </location>
</feature>
<dbReference type="GO" id="GO:0042383">
    <property type="term" value="C:sarcolemma"/>
    <property type="evidence" value="ECO:0007669"/>
    <property type="project" value="UniProtKB-SubCell"/>
</dbReference>
<feature type="compositionally biased region" description="Polar residues" evidence="25">
    <location>
        <begin position="346"/>
        <end position="356"/>
    </location>
</feature>
<evidence type="ECO:0000256" key="17">
    <source>
        <dbReference type="ARBA" id="ARBA00023242"/>
    </source>
</evidence>
<gene>
    <name evidence="28" type="ORF">SNE40_013624</name>
</gene>
<evidence type="ECO:0000256" key="15">
    <source>
        <dbReference type="ARBA" id="ARBA00023180"/>
    </source>
</evidence>
<keyword evidence="11" id="KW-0732">Signal</keyword>
<dbReference type="InterPro" id="IPR013783">
    <property type="entry name" value="Ig-like_fold"/>
</dbReference>
<feature type="region of interest" description="Disordered" evidence="25">
    <location>
        <begin position="647"/>
        <end position="696"/>
    </location>
</feature>
<dbReference type="Pfam" id="PF05345">
    <property type="entry name" value="He_PIG"/>
    <property type="match status" value="1"/>
</dbReference>
<dbReference type="GO" id="GO:0007411">
    <property type="term" value="P:axon guidance"/>
    <property type="evidence" value="ECO:0007669"/>
    <property type="project" value="TreeGrafter"/>
</dbReference>
<evidence type="ECO:0000313" key="29">
    <source>
        <dbReference type="Proteomes" id="UP001347796"/>
    </source>
</evidence>
<keyword evidence="18" id="KW-0628">Postsynaptic cell membrane</keyword>
<evidence type="ECO:0000256" key="20">
    <source>
        <dbReference type="ARBA" id="ARBA00024991"/>
    </source>
</evidence>
<dbReference type="PANTHER" id="PTHR21559">
    <property type="entry name" value="DYSTROGLYCAN-RELATED"/>
    <property type="match status" value="1"/>
</dbReference>
<keyword evidence="8" id="KW-0964">Secreted</keyword>
<evidence type="ECO:0000256" key="4">
    <source>
        <dbReference type="ARBA" id="ARBA00004251"/>
    </source>
</evidence>
<evidence type="ECO:0000256" key="22">
    <source>
        <dbReference type="ARBA" id="ARBA00030092"/>
    </source>
</evidence>
<evidence type="ECO:0000256" key="16">
    <source>
        <dbReference type="ARBA" id="ARBA00023212"/>
    </source>
</evidence>
<comment type="subcellular location">
    <subcellularLocation>
        <location evidence="1">Cell membrane</location>
        <location evidence="1">Sarcolemma</location>
    </subcellularLocation>
    <subcellularLocation>
        <location evidence="4">Cell membrane</location>
        <topology evidence="4">Single-pass type I membrane protein</topology>
    </subcellularLocation>
    <subcellularLocation>
        <location evidence="3">Cytoplasm</location>
        <location evidence="3">Cytoskeleton</location>
    </subcellularLocation>
    <subcellularLocation>
        <location evidence="5">Nucleus</location>
        <location evidence="5">Nucleoplasm</location>
    </subcellularLocation>
    <subcellularLocation>
        <location evidence="24">Postsynaptic cell membrane</location>
    </subcellularLocation>
    <subcellularLocation>
        <location evidence="2">Secreted</location>
        <location evidence="2">Extracellular space</location>
    </subcellularLocation>
</comment>
<evidence type="ECO:0000256" key="8">
    <source>
        <dbReference type="ARBA" id="ARBA00022525"/>
    </source>
</evidence>
<evidence type="ECO:0000256" key="14">
    <source>
        <dbReference type="ARBA" id="ARBA00023157"/>
    </source>
</evidence>
<evidence type="ECO:0000256" key="2">
    <source>
        <dbReference type="ARBA" id="ARBA00004239"/>
    </source>
</evidence>
<dbReference type="InterPro" id="IPR027468">
    <property type="entry name" value="Alpha-dystroglycan_domain_2"/>
</dbReference>
<dbReference type="InterPro" id="IPR008465">
    <property type="entry name" value="DAG1_C"/>
</dbReference>
<evidence type="ECO:0000313" key="28">
    <source>
        <dbReference type="EMBL" id="KAK6175089.1"/>
    </source>
</evidence>